<evidence type="ECO:0000313" key="12">
    <source>
        <dbReference type="EMBL" id="GMH99719.1"/>
    </source>
</evidence>
<comment type="caution">
    <text evidence="12">The sequence shown here is derived from an EMBL/GenBank/DDBJ whole genome shotgun (WGS) entry which is preliminary data.</text>
</comment>
<dbReference type="Proteomes" id="UP001165122">
    <property type="component" value="Unassembled WGS sequence"/>
</dbReference>
<evidence type="ECO:0000256" key="6">
    <source>
        <dbReference type="ARBA" id="ARBA00023136"/>
    </source>
</evidence>
<dbReference type="Pfam" id="PF01529">
    <property type="entry name" value="DHHC"/>
    <property type="match status" value="1"/>
</dbReference>
<keyword evidence="13" id="KW-1185">Reference proteome</keyword>
<evidence type="ECO:0000256" key="8">
    <source>
        <dbReference type="ARBA" id="ARBA00023288"/>
    </source>
</evidence>
<accession>A0A9W7BZD8</accession>
<dbReference type="GO" id="GO:0005794">
    <property type="term" value="C:Golgi apparatus"/>
    <property type="evidence" value="ECO:0007669"/>
    <property type="project" value="TreeGrafter"/>
</dbReference>
<evidence type="ECO:0000256" key="5">
    <source>
        <dbReference type="ARBA" id="ARBA00022989"/>
    </source>
</evidence>
<feature type="transmembrane region" description="Helical" evidence="10">
    <location>
        <begin position="226"/>
        <end position="246"/>
    </location>
</feature>
<comment type="similarity">
    <text evidence="2 10">Belongs to the DHHC palmitoyltransferase family.</text>
</comment>
<evidence type="ECO:0000256" key="1">
    <source>
        <dbReference type="ARBA" id="ARBA00004127"/>
    </source>
</evidence>
<dbReference type="InterPro" id="IPR001594">
    <property type="entry name" value="Palmitoyltrfase_DHHC"/>
</dbReference>
<dbReference type="EC" id="2.3.1.225" evidence="10"/>
<evidence type="ECO:0000256" key="10">
    <source>
        <dbReference type="RuleBase" id="RU079119"/>
    </source>
</evidence>
<comment type="subcellular location">
    <subcellularLocation>
        <location evidence="1">Endomembrane system</location>
        <topology evidence="1">Multi-pass membrane protein</topology>
    </subcellularLocation>
</comment>
<proteinExistence type="inferred from homology"/>
<evidence type="ECO:0000259" key="11">
    <source>
        <dbReference type="Pfam" id="PF01529"/>
    </source>
</evidence>
<organism evidence="12 13">
    <name type="scientific">Triparma laevis f. longispina</name>
    <dbReference type="NCBI Taxonomy" id="1714387"/>
    <lineage>
        <taxon>Eukaryota</taxon>
        <taxon>Sar</taxon>
        <taxon>Stramenopiles</taxon>
        <taxon>Ochrophyta</taxon>
        <taxon>Bolidophyceae</taxon>
        <taxon>Parmales</taxon>
        <taxon>Triparmaceae</taxon>
        <taxon>Triparma</taxon>
    </lineage>
</organism>
<dbReference type="GO" id="GO:0006612">
    <property type="term" value="P:protein targeting to membrane"/>
    <property type="evidence" value="ECO:0007669"/>
    <property type="project" value="TreeGrafter"/>
</dbReference>
<keyword evidence="3 10" id="KW-0808">Transferase</keyword>
<feature type="transmembrane region" description="Helical" evidence="10">
    <location>
        <begin position="21"/>
        <end position="39"/>
    </location>
</feature>
<keyword evidence="7" id="KW-0564">Palmitate</keyword>
<dbReference type="PANTHER" id="PTHR22883:SF301">
    <property type="entry name" value="PALMITOYLTRANSFERASE ZDHHC12"/>
    <property type="match status" value="1"/>
</dbReference>
<comment type="domain">
    <text evidence="10">The DHHC domain is required for palmitoyltransferase activity.</text>
</comment>
<keyword evidence="8" id="KW-0449">Lipoprotein</keyword>
<protein>
    <recommendedName>
        <fullName evidence="10">Palmitoyltransferase</fullName>
        <ecNumber evidence="10">2.3.1.225</ecNumber>
    </recommendedName>
</protein>
<evidence type="ECO:0000256" key="4">
    <source>
        <dbReference type="ARBA" id="ARBA00022692"/>
    </source>
</evidence>
<dbReference type="EMBL" id="BRXW01000014">
    <property type="protein sequence ID" value="GMH99719.1"/>
    <property type="molecule type" value="Genomic_DNA"/>
</dbReference>
<keyword evidence="9 10" id="KW-0012">Acyltransferase</keyword>
<dbReference type="GO" id="GO:0005783">
    <property type="term" value="C:endoplasmic reticulum"/>
    <property type="evidence" value="ECO:0007669"/>
    <property type="project" value="TreeGrafter"/>
</dbReference>
<feature type="domain" description="Palmitoyltransferase DHHC" evidence="11">
    <location>
        <begin position="179"/>
        <end position="300"/>
    </location>
</feature>
<gene>
    <name evidence="12" type="ORF">TrLO_g1760</name>
</gene>
<dbReference type="AlphaFoldDB" id="A0A9W7BZD8"/>
<keyword evidence="4 10" id="KW-0812">Transmembrane</keyword>
<keyword evidence="5 10" id="KW-1133">Transmembrane helix</keyword>
<evidence type="ECO:0000256" key="9">
    <source>
        <dbReference type="ARBA" id="ARBA00023315"/>
    </source>
</evidence>
<comment type="catalytic activity">
    <reaction evidence="10">
        <text>L-cysteinyl-[protein] + hexadecanoyl-CoA = S-hexadecanoyl-L-cysteinyl-[protein] + CoA</text>
        <dbReference type="Rhea" id="RHEA:36683"/>
        <dbReference type="Rhea" id="RHEA-COMP:10131"/>
        <dbReference type="Rhea" id="RHEA-COMP:11032"/>
        <dbReference type="ChEBI" id="CHEBI:29950"/>
        <dbReference type="ChEBI" id="CHEBI:57287"/>
        <dbReference type="ChEBI" id="CHEBI:57379"/>
        <dbReference type="ChEBI" id="CHEBI:74151"/>
        <dbReference type="EC" id="2.3.1.225"/>
    </reaction>
</comment>
<evidence type="ECO:0000256" key="2">
    <source>
        <dbReference type="ARBA" id="ARBA00008574"/>
    </source>
</evidence>
<name>A0A9W7BZD8_9STRA</name>
<evidence type="ECO:0000313" key="13">
    <source>
        <dbReference type="Proteomes" id="UP001165122"/>
    </source>
</evidence>
<evidence type="ECO:0000256" key="3">
    <source>
        <dbReference type="ARBA" id="ARBA00022679"/>
    </source>
</evidence>
<feature type="transmembrane region" description="Helical" evidence="10">
    <location>
        <begin position="266"/>
        <end position="287"/>
    </location>
</feature>
<dbReference type="OrthoDB" id="331948at2759"/>
<sequence length="380" mass="43103">MPSPTSYTPYPLAITSARLQTYSFYILSTLIALLLTLSTPNTRLWNGGSKNPDDAMKQNGETLNPEALAEVIVSTVVAFVAYYMVQGSDPGYISEEHVSDISSRYEGENALSLDEVGLIVGDSSSSFDNGDIEMQAKRRNNPNLVEEEEEEDPDEIARLEGRMSWHGGRELGPTYKGIKRKHCLECNFKPPLRSHHCKTCNRCVATFDHHCFFINTCIGERNHCRFWIYCMFQAVACWTCISVVNSGHVSSKHLPPNTSYLEKNGMVLFSSLFIWPLALFCSVMFCIHSFFALTNMTTFEVSGGADNIDYLQGTKECDLPFSKGVDGNLKLFCCHKDALWGNFVGKKTWVPTVWRAPKRIIRDSEDWWEHPWENKYWSCC</sequence>
<dbReference type="GO" id="GO:0019706">
    <property type="term" value="F:protein-cysteine S-palmitoyltransferase activity"/>
    <property type="evidence" value="ECO:0007669"/>
    <property type="project" value="UniProtKB-EC"/>
</dbReference>
<dbReference type="InterPro" id="IPR039859">
    <property type="entry name" value="PFA4/ZDH16/20/ERF2-like"/>
</dbReference>
<keyword evidence="6 10" id="KW-0472">Membrane</keyword>
<dbReference type="PROSITE" id="PS50216">
    <property type="entry name" value="DHHC"/>
    <property type="match status" value="1"/>
</dbReference>
<evidence type="ECO:0000256" key="7">
    <source>
        <dbReference type="ARBA" id="ARBA00023139"/>
    </source>
</evidence>
<dbReference type="PANTHER" id="PTHR22883">
    <property type="entry name" value="ZINC FINGER DHHC DOMAIN CONTAINING PROTEIN"/>
    <property type="match status" value="1"/>
</dbReference>
<reference evidence="13" key="1">
    <citation type="journal article" date="2023" name="Commun. Biol.">
        <title>Genome analysis of Parmales, the sister group of diatoms, reveals the evolutionary specialization of diatoms from phago-mixotrophs to photoautotrophs.</title>
        <authorList>
            <person name="Ban H."/>
            <person name="Sato S."/>
            <person name="Yoshikawa S."/>
            <person name="Yamada K."/>
            <person name="Nakamura Y."/>
            <person name="Ichinomiya M."/>
            <person name="Sato N."/>
            <person name="Blanc-Mathieu R."/>
            <person name="Endo H."/>
            <person name="Kuwata A."/>
            <person name="Ogata H."/>
        </authorList>
    </citation>
    <scope>NUCLEOTIDE SEQUENCE [LARGE SCALE GENOMIC DNA]</scope>
    <source>
        <strain evidence="13">NIES 3700</strain>
    </source>
</reference>